<dbReference type="EMBL" id="JAAGNX010000003">
    <property type="protein sequence ID" value="NDV62971.1"/>
    <property type="molecule type" value="Genomic_DNA"/>
</dbReference>
<sequence length="415" mass="47058">MKYLLILIAGSLFQSQLGASWTRIIHRDDPSGYQWIGTQWAYDAGDGWKYLPHAGIWVHATSGWEENIRWQDSSGWHQVDLQWVFETGTGWMQIEASTGWMHIFDQPDGPPESREFALIPAGSFLMGDSFNEGNWWEWPVHEVEVSTFQMQKTEVTNAQFADVMNWAIAQGDVEVRYFVLWYQDSSKLLQSGQLWKEGHELNWNGSRLMVLPGREDHPCVNVTWFGAMAYCYFLTEMEGLLNQAVDLQDWSMDLSASGYRLPTEAEWEKAARGGLVGKRFPWGDTIDHSKANYRANGERFSYDTSSYTTETWHPDWVGDSSVNPFTCSVTTFPPNGFGLYQMADNVSEWCFDAYASNYYETSPSKDPMGPPAYGVNILRGGTCSSAADICRVTYRFGNQASGTGSNTGFRVVRSE</sequence>
<evidence type="ECO:0000313" key="3">
    <source>
        <dbReference type="Proteomes" id="UP000478417"/>
    </source>
</evidence>
<evidence type="ECO:0000313" key="2">
    <source>
        <dbReference type="EMBL" id="NDV62971.1"/>
    </source>
</evidence>
<dbReference type="PANTHER" id="PTHR23150:SF19">
    <property type="entry name" value="FORMYLGLYCINE-GENERATING ENZYME"/>
    <property type="match status" value="1"/>
</dbReference>
<dbReference type="Proteomes" id="UP000478417">
    <property type="component" value="Unassembled WGS sequence"/>
</dbReference>
<reference evidence="2 3" key="1">
    <citation type="submission" date="2020-02" db="EMBL/GenBank/DDBJ databases">
        <title>Albibacoteraceae fam. nov., the first described family within the subdivision 4 Verrucomicrobia.</title>
        <authorList>
            <person name="Xi F."/>
        </authorList>
    </citation>
    <scope>NUCLEOTIDE SEQUENCE [LARGE SCALE GENOMIC DNA]</scope>
    <source>
        <strain evidence="2 3">CK1056</strain>
    </source>
</reference>
<dbReference type="Gene3D" id="3.90.1580.10">
    <property type="entry name" value="paralog of FGE (formylglycine-generating enzyme)"/>
    <property type="match status" value="1"/>
</dbReference>
<evidence type="ECO:0000259" key="1">
    <source>
        <dbReference type="Pfam" id="PF03781"/>
    </source>
</evidence>
<dbReference type="RefSeq" id="WP_163965835.1">
    <property type="nucleotide sequence ID" value="NZ_JAAGNX010000003.1"/>
</dbReference>
<dbReference type="InterPro" id="IPR016187">
    <property type="entry name" value="CTDL_fold"/>
</dbReference>
<comment type="caution">
    <text evidence="2">The sequence shown here is derived from an EMBL/GenBank/DDBJ whole genome shotgun (WGS) entry which is preliminary data.</text>
</comment>
<dbReference type="InterPro" id="IPR051043">
    <property type="entry name" value="Sulfatase_Mod_Factor_Kinase"/>
</dbReference>
<gene>
    <name evidence="2" type="ORF">G0Q06_10950</name>
</gene>
<dbReference type="PANTHER" id="PTHR23150">
    <property type="entry name" value="SULFATASE MODIFYING FACTOR 1, 2"/>
    <property type="match status" value="1"/>
</dbReference>
<accession>A0A6B2M1T7</accession>
<dbReference type="GO" id="GO:0120147">
    <property type="term" value="F:formylglycine-generating oxidase activity"/>
    <property type="evidence" value="ECO:0007669"/>
    <property type="project" value="TreeGrafter"/>
</dbReference>
<organism evidence="2 3">
    <name type="scientific">Oceanipulchritudo coccoides</name>
    <dbReference type="NCBI Taxonomy" id="2706888"/>
    <lineage>
        <taxon>Bacteria</taxon>
        <taxon>Pseudomonadati</taxon>
        <taxon>Verrucomicrobiota</taxon>
        <taxon>Opitutia</taxon>
        <taxon>Puniceicoccales</taxon>
        <taxon>Oceanipulchritudinaceae</taxon>
        <taxon>Oceanipulchritudo</taxon>
    </lineage>
</organism>
<name>A0A6B2M1T7_9BACT</name>
<dbReference type="Pfam" id="PF03781">
    <property type="entry name" value="FGE-sulfatase"/>
    <property type="match status" value="1"/>
</dbReference>
<dbReference type="AlphaFoldDB" id="A0A6B2M1T7"/>
<dbReference type="InterPro" id="IPR005532">
    <property type="entry name" value="SUMF_dom"/>
</dbReference>
<proteinExistence type="predicted"/>
<dbReference type="SUPFAM" id="SSF56436">
    <property type="entry name" value="C-type lectin-like"/>
    <property type="match status" value="1"/>
</dbReference>
<feature type="domain" description="Sulfatase-modifying factor enzyme-like" evidence="1">
    <location>
        <begin position="115"/>
        <end position="413"/>
    </location>
</feature>
<dbReference type="InterPro" id="IPR042095">
    <property type="entry name" value="SUMF_sf"/>
</dbReference>
<keyword evidence="3" id="KW-1185">Reference proteome</keyword>
<protein>
    <submittedName>
        <fullName evidence="2">Formylglycine-generating enzyme family protein</fullName>
    </submittedName>
</protein>